<name>A0A7K6EXD3_9PASS</name>
<evidence type="ECO:0000313" key="22">
    <source>
        <dbReference type="EMBL" id="NWV42805.1"/>
    </source>
</evidence>
<comment type="subunit">
    <text evidence="15">Interacts with ERBB3 and ERBB4.</text>
</comment>
<feature type="domain" description="Ig-like" evidence="21">
    <location>
        <begin position="3"/>
        <end position="98"/>
    </location>
</feature>
<keyword evidence="5" id="KW-0964">Secreted</keyword>
<keyword evidence="9" id="KW-0339">Growth factor</keyword>
<dbReference type="InterPro" id="IPR013098">
    <property type="entry name" value="Ig_I-set"/>
</dbReference>
<comment type="caution">
    <text evidence="22">The sequence shown here is derived from an EMBL/GenBank/DDBJ whole genome shotgun (WGS) entry which is preliminary data.</text>
</comment>
<dbReference type="SUPFAM" id="SSF48726">
    <property type="entry name" value="Immunoglobulin"/>
    <property type="match status" value="1"/>
</dbReference>
<evidence type="ECO:0000256" key="4">
    <source>
        <dbReference type="ARBA" id="ARBA00022475"/>
    </source>
</evidence>
<evidence type="ECO:0000256" key="8">
    <source>
        <dbReference type="ARBA" id="ARBA00022989"/>
    </source>
</evidence>
<keyword evidence="7 19" id="KW-0812">Transmembrane</keyword>
<dbReference type="GO" id="GO:0048513">
    <property type="term" value="P:animal organ development"/>
    <property type="evidence" value="ECO:0007669"/>
    <property type="project" value="TreeGrafter"/>
</dbReference>
<dbReference type="PANTHER" id="PTHR11100">
    <property type="entry name" value="HEREGULIN-NEUREGULIN FAMILY MEMBER"/>
    <property type="match status" value="1"/>
</dbReference>
<sequence>VPPKLKKLKSPNVHVGEKISLKCEATAGNPQPSYKWFKDGKELKKSKDIRIKYGNGKKISRLQFNKVKLEDAGEYSCEAENVLGKDTAKGSLNVKSVTTTLSSWSGHARKCNETAKSYCVNGGVCYYIEGINQLSCKCPNGFFGQRCLEKLPLRLYMPDPKQKAEELYQKRVLTITGICVALLVVGIVCVVAYCKTKKQRKQMHNHLRQNMCPAHQNRSLANGPSHPRLDPEEIQMADYISKNVSATEHVIRRETETTFSGSHSCSPSHHCSTATPTSSQRHESHTWSLERTESLTSDSQSGIMLSSVGTSKCNSPACVEARARRGATFCIEDSRRPTTQYRDSVDSLRDSPHSERYVSALTTPARLSPVDFHYSMTTQVPTFEITSPNSAHAVSLPPAAPISFRVEEQQPLLRRYQLPFQDTQRYDSYYQRKTYLNDSMGSLPSSPFRITEDDEYETTQEYVTALEQPKKTASSNRRWKKSKLNGHIPHRARAVRDSFSLSSASYSESDEELVAESTPFLSTQNNEVAHTESPPLHRPGDSRTHYSCRGHSAHGDGGRGSLAHVAPKADPDSL</sequence>
<dbReference type="InterPro" id="IPR003598">
    <property type="entry name" value="Ig_sub2"/>
</dbReference>
<dbReference type="SMART" id="SM00409">
    <property type="entry name" value="IG"/>
    <property type="match status" value="1"/>
</dbReference>
<dbReference type="InterPro" id="IPR003599">
    <property type="entry name" value="Ig_sub"/>
</dbReference>
<evidence type="ECO:0000256" key="7">
    <source>
        <dbReference type="ARBA" id="ARBA00022692"/>
    </source>
</evidence>
<feature type="compositionally biased region" description="Basic and acidic residues" evidence="18">
    <location>
        <begin position="280"/>
        <end position="293"/>
    </location>
</feature>
<keyword evidence="10 19" id="KW-0472">Membrane</keyword>
<dbReference type="PROSITE" id="PS01186">
    <property type="entry name" value="EGF_2"/>
    <property type="match status" value="1"/>
</dbReference>
<feature type="transmembrane region" description="Helical" evidence="19">
    <location>
        <begin position="172"/>
        <end position="193"/>
    </location>
</feature>
<comment type="similarity">
    <text evidence="3">Belongs to the neuregulin family.</text>
</comment>
<dbReference type="PROSITE" id="PS50026">
    <property type="entry name" value="EGF_3"/>
    <property type="match status" value="1"/>
</dbReference>
<proteinExistence type="inferred from homology"/>
<evidence type="ECO:0000256" key="11">
    <source>
        <dbReference type="ARBA" id="ARBA00023157"/>
    </source>
</evidence>
<dbReference type="SUPFAM" id="SSF57196">
    <property type="entry name" value="EGF/Laminin"/>
    <property type="match status" value="1"/>
</dbReference>
<reference evidence="22 23" key="1">
    <citation type="submission" date="2019-09" db="EMBL/GenBank/DDBJ databases">
        <title>Bird 10,000 Genomes (B10K) Project - Family phase.</title>
        <authorList>
            <person name="Zhang G."/>
        </authorList>
    </citation>
    <scope>NUCLEOTIDE SEQUENCE [LARGE SCALE GENOMIC DNA]</scope>
    <source>
        <strain evidence="22">B10K-DU-029-50</strain>
        <tissue evidence="22">Heart</tissue>
    </source>
</reference>
<dbReference type="FunFam" id="2.10.25.10:FF:000116">
    <property type="entry name" value="pro-neuregulin-2, membrane-bound isoform"/>
    <property type="match status" value="1"/>
</dbReference>
<dbReference type="Gene3D" id="2.10.25.10">
    <property type="entry name" value="Laminin"/>
    <property type="match status" value="1"/>
</dbReference>
<evidence type="ECO:0000259" key="20">
    <source>
        <dbReference type="PROSITE" id="PS50026"/>
    </source>
</evidence>
<evidence type="ECO:0000256" key="6">
    <source>
        <dbReference type="ARBA" id="ARBA00022536"/>
    </source>
</evidence>
<dbReference type="AlphaFoldDB" id="A0A7K6EXD3"/>
<evidence type="ECO:0000256" key="13">
    <source>
        <dbReference type="ARBA" id="ARBA00023319"/>
    </source>
</evidence>
<evidence type="ECO:0000256" key="3">
    <source>
        <dbReference type="ARBA" id="ARBA00008216"/>
    </source>
</evidence>
<evidence type="ECO:0000256" key="9">
    <source>
        <dbReference type="ARBA" id="ARBA00023030"/>
    </source>
</evidence>
<keyword evidence="4" id="KW-1003">Cell membrane</keyword>
<evidence type="ECO:0000256" key="1">
    <source>
        <dbReference type="ARBA" id="ARBA00004251"/>
    </source>
</evidence>
<dbReference type="InterPro" id="IPR013783">
    <property type="entry name" value="Ig-like_fold"/>
</dbReference>
<feature type="compositionally biased region" description="Polar residues" evidence="18">
    <location>
        <begin position="519"/>
        <end position="528"/>
    </location>
</feature>
<dbReference type="PROSITE" id="PS50835">
    <property type="entry name" value="IG_LIKE"/>
    <property type="match status" value="1"/>
</dbReference>
<feature type="non-terminal residue" evidence="22">
    <location>
        <position position="574"/>
    </location>
</feature>
<comment type="subcellular location">
    <subcellularLocation>
        <location evidence="1">Cell membrane</location>
        <topology evidence="1">Single-pass type I membrane protein</topology>
    </subcellularLocation>
    <subcellularLocation>
        <location evidence="2">Secreted</location>
    </subcellularLocation>
</comment>
<dbReference type="GO" id="GO:0005615">
    <property type="term" value="C:extracellular space"/>
    <property type="evidence" value="ECO:0007669"/>
    <property type="project" value="TreeGrafter"/>
</dbReference>
<dbReference type="Proteomes" id="UP000575029">
    <property type="component" value="Unassembled WGS sequence"/>
</dbReference>
<keyword evidence="12" id="KW-0325">Glycoprotein</keyword>
<dbReference type="SMART" id="SM00408">
    <property type="entry name" value="IGc2"/>
    <property type="match status" value="1"/>
</dbReference>
<keyword evidence="8 19" id="KW-1133">Transmembrane helix</keyword>
<dbReference type="PROSITE" id="PS00022">
    <property type="entry name" value="EGF_1"/>
    <property type="match status" value="1"/>
</dbReference>
<evidence type="ECO:0000256" key="19">
    <source>
        <dbReference type="SAM" id="Phobius"/>
    </source>
</evidence>
<dbReference type="InterPro" id="IPR040180">
    <property type="entry name" value="Neuregulin"/>
</dbReference>
<dbReference type="InterPro" id="IPR057911">
    <property type="entry name" value="NRG2_Ig-like"/>
</dbReference>
<comment type="function">
    <text evidence="14">Direct ligand for ERBB3 and ERBB4 tyrosine kinase receptors. Concomitantly recruits ERBB1 and ERBB2 coreceptors, resulting in ligand-stimulated tyrosine phosphorylation and activation of the ERBB receptors. May also promote the heterodimerization with the EGF receptor.</text>
</comment>
<keyword evidence="13" id="KW-0393">Immunoglobulin domain</keyword>
<feature type="disulfide bond" evidence="17">
    <location>
        <begin position="119"/>
        <end position="136"/>
    </location>
</feature>
<dbReference type="InterPro" id="IPR000742">
    <property type="entry name" value="EGF"/>
</dbReference>
<keyword evidence="6 17" id="KW-0245">EGF-like domain</keyword>
<accession>A0A7K6EXD3</accession>
<dbReference type="InterPro" id="IPR007110">
    <property type="entry name" value="Ig-like_dom"/>
</dbReference>
<evidence type="ECO:0000256" key="2">
    <source>
        <dbReference type="ARBA" id="ARBA00004613"/>
    </source>
</evidence>
<comment type="caution">
    <text evidence="17">Lacks conserved residue(s) required for the propagation of feature annotation.</text>
</comment>
<dbReference type="Gene3D" id="2.60.40.10">
    <property type="entry name" value="Immunoglobulins"/>
    <property type="match status" value="1"/>
</dbReference>
<feature type="region of interest" description="Disordered" evidence="18">
    <location>
        <begin position="468"/>
        <end position="487"/>
    </location>
</feature>
<evidence type="ECO:0000256" key="14">
    <source>
        <dbReference type="ARBA" id="ARBA00058865"/>
    </source>
</evidence>
<organism evidence="22 23">
    <name type="scientific">Grantiella picta</name>
    <dbReference type="NCBI Taxonomy" id="266360"/>
    <lineage>
        <taxon>Eukaryota</taxon>
        <taxon>Metazoa</taxon>
        <taxon>Chordata</taxon>
        <taxon>Craniata</taxon>
        <taxon>Vertebrata</taxon>
        <taxon>Euteleostomi</taxon>
        <taxon>Archelosauria</taxon>
        <taxon>Archosauria</taxon>
        <taxon>Dinosauria</taxon>
        <taxon>Saurischia</taxon>
        <taxon>Theropoda</taxon>
        <taxon>Coelurosauria</taxon>
        <taxon>Aves</taxon>
        <taxon>Neognathae</taxon>
        <taxon>Neoaves</taxon>
        <taxon>Telluraves</taxon>
        <taxon>Australaves</taxon>
        <taxon>Passeriformes</taxon>
        <taxon>Meliphagoidea</taxon>
        <taxon>Meliphagidae</taxon>
        <taxon>Grantiella</taxon>
    </lineage>
</organism>
<evidence type="ECO:0000256" key="12">
    <source>
        <dbReference type="ARBA" id="ARBA00023180"/>
    </source>
</evidence>
<feature type="non-terminal residue" evidence="22">
    <location>
        <position position="1"/>
    </location>
</feature>
<feature type="compositionally biased region" description="Low complexity" evidence="18">
    <location>
        <begin position="260"/>
        <end position="272"/>
    </location>
</feature>
<evidence type="ECO:0000256" key="18">
    <source>
        <dbReference type="SAM" id="MobiDB-lite"/>
    </source>
</evidence>
<evidence type="ECO:0000256" key="17">
    <source>
        <dbReference type="PROSITE-ProRule" id="PRU00076"/>
    </source>
</evidence>
<dbReference type="GO" id="GO:0008083">
    <property type="term" value="F:growth factor activity"/>
    <property type="evidence" value="ECO:0007669"/>
    <property type="project" value="UniProtKB-KW"/>
</dbReference>
<evidence type="ECO:0000256" key="16">
    <source>
        <dbReference type="ARBA" id="ARBA00068573"/>
    </source>
</evidence>
<dbReference type="Pfam" id="PF02158">
    <property type="entry name" value="Neuregulin"/>
    <property type="match status" value="1"/>
</dbReference>
<feature type="compositionally biased region" description="Basic residues" evidence="18">
    <location>
        <begin position="477"/>
        <end position="487"/>
    </location>
</feature>
<evidence type="ECO:0000313" key="23">
    <source>
        <dbReference type="Proteomes" id="UP000575029"/>
    </source>
</evidence>
<gene>
    <name evidence="22" type="primary">Nrg2</name>
    <name evidence="22" type="ORF">GRAPIC_R08523</name>
</gene>
<feature type="region of interest" description="Disordered" evidence="18">
    <location>
        <begin position="510"/>
        <end position="574"/>
    </location>
</feature>
<evidence type="ECO:0000259" key="21">
    <source>
        <dbReference type="PROSITE" id="PS50835"/>
    </source>
</evidence>
<feature type="domain" description="EGF-like" evidence="20">
    <location>
        <begin position="107"/>
        <end position="148"/>
    </location>
</feature>
<protein>
    <recommendedName>
        <fullName evidence="16">Pro-neuregulin-2, membrane-bound isoform</fullName>
    </recommendedName>
</protein>
<feature type="disulfide bond" evidence="17">
    <location>
        <begin position="138"/>
        <end position="147"/>
    </location>
</feature>
<dbReference type="PANTHER" id="PTHR11100:SF20">
    <property type="entry name" value="PRO-NEUREGULIN-2, MEMBRANE-BOUND ISOFORM"/>
    <property type="match status" value="1"/>
</dbReference>
<dbReference type="GO" id="GO:0035556">
    <property type="term" value="P:intracellular signal transduction"/>
    <property type="evidence" value="ECO:0007669"/>
    <property type="project" value="TreeGrafter"/>
</dbReference>
<dbReference type="CDD" id="cd05750">
    <property type="entry name" value="Ig_Pro_neuregulin"/>
    <property type="match status" value="1"/>
</dbReference>
<dbReference type="GO" id="GO:0005886">
    <property type="term" value="C:plasma membrane"/>
    <property type="evidence" value="ECO:0007669"/>
    <property type="project" value="UniProtKB-SubCell"/>
</dbReference>
<dbReference type="EMBL" id="VZRM01008020">
    <property type="protein sequence ID" value="NWV42805.1"/>
    <property type="molecule type" value="Genomic_DNA"/>
</dbReference>
<evidence type="ECO:0000256" key="10">
    <source>
        <dbReference type="ARBA" id="ARBA00023136"/>
    </source>
</evidence>
<evidence type="ECO:0000256" key="15">
    <source>
        <dbReference type="ARBA" id="ARBA00065723"/>
    </source>
</evidence>
<keyword evidence="23" id="KW-1185">Reference proteome</keyword>
<dbReference type="InterPro" id="IPR002154">
    <property type="entry name" value="Neuregulin_C"/>
</dbReference>
<keyword evidence="11 17" id="KW-1015">Disulfide bond</keyword>
<dbReference type="FunFam" id="2.60.40.10:FF:000354">
    <property type="entry name" value="Pro-neuregulin-2, membrane-bound isoform"/>
    <property type="match status" value="1"/>
</dbReference>
<dbReference type="GO" id="GO:0007399">
    <property type="term" value="P:nervous system development"/>
    <property type="evidence" value="ECO:0007669"/>
    <property type="project" value="InterPro"/>
</dbReference>
<dbReference type="Pfam" id="PF07679">
    <property type="entry name" value="I-set"/>
    <property type="match status" value="1"/>
</dbReference>
<dbReference type="InterPro" id="IPR036179">
    <property type="entry name" value="Ig-like_dom_sf"/>
</dbReference>
<evidence type="ECO:0000256" key="5">
    <source>
        <dbReference type="ARBA" id="ARBA00022525"/>
    </source>
</evidence>
<feature type="region of interest" description="Disordered" evidence="18">
    <location>
        <begin position="258"/>
        <end position="301"/>
    </location>
</feature>